<reference evidence="2" key="1">
    <citation type="submission" date="2004-05" db="EMBL/GenBank/DDBJ databases">
        <title>Exogenous auxin-induced genes in Arachis hypogea cell suspension culture.</title>
        <authorList>
            <person name="Nag R."/>
            <person name="Chaudhuri S."/>
            <person name="Maity M."/>
            <person name="DasGupta M."/>
        </authorList>
    </citation>
    <scope>NUCLEOTIDE SEQUENCE</scope>
    <source>
        <tissue evidence="2">Cell suspension culture of cotyledonous origin</tissue>
    </source>
</reference>
<feature type="compositionally biased region" description="Polar residues" evidence="1">
    <location>
        <begin position="22"/>
        <end position="41"/>
    </location>
</feature>
<proteinExistence type="evidence at transcript level"/>
<evidence type="ECO:0000256" key="1">
    <source>
        <dbReference type="SAM" id="MobiDB-lite"/>
    </source>
</evidence>
<sequence>TTQNQTTREDQGNQIRKDINVTDLQGLTESEGSITNNSNKQ</sequence>
<name>Q5QET7_ARAHY</name>
<protein>
    <submittedName>
        <fullName evidence="2">Uncharacterized protein</fullName>
    </submittedName>
</protein>
<organism evidence="2">
    <name type="scientific">Arachis hypogaea</name>
    <name type="common">Peanut</name>
    <dbReference type="NCBI Taxonomy" id="3818"/>
    <lineage>
        <taxon>Eukaryota</taxon>
        <taxon>Viridiplantae</taxon>
        <taxon>Streptophyta</taxon>
        <taxon>Embryophyta</taxon>
        <taxon>Tracheophyta</taxon>
        <taxon>Spermatophyta</taxon>
        <taxon>Magnoliopsida</taxon>
        <taxon>eudicotyledons</taxon>
        <taxon>Gunneridae</taxon>
        <taxon>Pentapetalae</taxon>
        <taxon>rosids</taxon>
        <taxon>fabids</taxon>
        <taxon>Fabales</taxon>
        <taxon>Fabaceae</taxon>
        <taxon>Papilionoideae</taxon>
        <taxon>50 kb inversion clade</taxon>
        <taxon>dalbergioids sensu lato</taxon>
        <taxon>Dalbergieae</taxon>
        <taxon>Pterocarpus clade</taxon>
        <taxon>Arachis</taxon>
    </lineage>
</organism>
<evidence type="ECO:0000313" key="2">
    <source>
        <dbReference type="EMBL" id="AAV63566.1"/>
    </source>
</evidence>
<feature type="compositionally biased region" description="Basic and acidic residues" evidence="1">
    <location>
        <begin position="7"/>
        <end position="20"/>
    </location>
</feature>
<feature type="region of interest" description="Disordered" evidence="1">
    <location>
        <begin position="1"/>
        <end position="41"/>
    </location>
</feature>
<dbReference type="EMBL" id="AY639030">
    <property type="protein sequence ID" value="AAV63566.1"/>
    <property type="molecule type" value="mRNA"/>
</dbReference>
<accession>Q5QET7</accession>
<dbReference type="AlphaFoldDB" id="Q5QET7"/>
<feature type="non-terminal residue" evidence="2">
    <location>
        <position position="41"/>
    </location>
</feature>
<feature type="non-terminal residue" evidence="2">
    <location>
        <position position="1"/>
    </location>
</feature>